<feature type="region of interest" description="Disordered" evidence="2">
    <location>
        <begin position="510"/>
        <end position="537"/>
    </location>
</feature>
<evidence type="ECO:0000256" key="2">
    <source>
        <dbReference type="SAM" id="MobiDB-lite"/>
    </source>
</evidence>
<comment type="caution">
    <text evidence="3">The sequence shown here is derived from an EMBL/GenBank/DDBJ whole genome shotgun (WGS) entry which is preliminary data.</text>
</comment>
<feature type="region of interest" description="Disordered" evidence="2">
    <location>
        <begin position="1"/>
        <end position="49"/>
    </location>
</feature>
<dbReference type="InterPro" id="IPR008862">
    <property type="entry name" value="Tcp11"/>
</dbReference>
<proteinExistence type="inferred from homology"/>
<dbReference type="PANTHER" id="PTHR12832:SF11">
    <property type="entry name" value="LD23868P"/>
    <property type="match status" value="1"/>
</dbReference>
<accession>A0A8J5QFS5</accession>
<gene>
    <name evidence="3" type="primary">SOK1</name>
    <name evidence="3" type="ORF">Forpi1262_v004310</name>
</gene>
<evidence type="ECO:0000313" key="4">
    <source>
        <dbReference type="Proteomes" id="UP000693942"/>
    </source>
</evidence>
<feature type="compositionally biased region" description="Basic and acidic residues" evidence="2">
    <location>
        <begin position="119"/>
        <end position="131"/>
    </location>
</feature>
<feature type="compositionally biased region" description="Polar residues" evidence="2">
    <location>
        <begin position="1"/>
        <end position="33"/>
    </location>
</feature>
<dbReference type="AlphaFoldDB" id="A0A8J5QFS5"/>
<organism evidence="3 4">
    <name type="scientific">Fusarium oxysporum f. sp. raphani</name>
    <dbReference type="NCBI Taxonomy" id="96318"/>
    <lineage>
        <taxon>Eukaryota</taxon>
        <taxon>Fungi</taxon>
        <taxon>Dikarya</taxon>
        <taxon>Ascomycota</taxon>
        <taxon>Pezizomycotina</taxon>
        <taxon>Sordariomycetes</taxon>
        <taxon>Hypocreomycetidae</taxon>
        <taxon>Hypocreales</taxon>
        <taxon>Nectriaceae</taxon>
        <taxon>Fusarium</taxon>
        <taxon>Fusarium oxysporum species complex</taxon>
    </lineage>
</organism>
<dbReference type="Proteomes" id="UP000693942">
    <property type="component" value="Unassembled WGS sequence"/>
</dbReference>
<name>A0A8J5QFS5_FUSOX</name>
<reference evidence="3" key="1">
    <citation type="submission" date="2021-04" db="EMBL/GenBank/DDBJ databases">
        <title>First draft genome resource for Brassicaceae pathogens Fusarium oxysporum f. sp. raphani and Fusarium oxysporum f. sp. rapae.</title>
        <authorList>
            <person name="Asai S."/>
        </authorList>
    </citation>
    <scope>NUCLEOTIDE SEQUENCE</scope>
    <source>
        <strain evidence="3">Tf1262</strain>
    </source>
</reference>
<evidence type="ECO:0000313" key="3">
    <source>
        <dbReference type="EMBL" id="KAG7434097.1"/>
    </source>
</evidence>
<feature type="region of interest" description="Disordered" evidence="2">
    <location>
        <begin position="111"/>
        <end position="195"/>
    </location>
</feature>
<feature type="compositionally biased region" description="Low complexity" evidence="2">
    <location>
        <begin position="514"/>
        <end position="537"/>
    </location>
</feature>
<dbReference type="Pfam" id="PF05794">
    <property type="entry name" value="Tcp11"/>
    <property type="match status" value="1"/>
</dbReference>
<sequence length="720" mass="81413">MVLMDTSVSRSPAQSSQLRLSGSPARTPNQDTHSLGRKATIREKKRIQTNQDSIAYNRNELRSDAPREHPQRRKKGYHLYGHTAAIGCAQTDAVRCKFTGSFSIGKLESVNRHSTQSLKHSEDQINEKDDAITTSQVLPRRYDSPSDTPAPVAAPLSRNPSEMSTTSSPGPESRRSPAPSQPLEPPVTKSSLGELEVSKIINNPKLRHDINFDPELHFRPNVEGDKGRRKHDRASIFWTTLKEELVEFIVDRDSFYAKHGTGDDWCLPKLLKSVKEIIQTLVPQRDRQFLDEGLNVELLMQQFHRGIADLEKLASWLSRVLKSHCAPMRDEWVDSMYKQLSNGNSNNDVEELVNGMRSLLSVLEAMKLDVANHQIRCLRPALIEETTAFEQKFLMKKLRNRKMDIGDAKPWYQEAARTYPSGAGKMYSCFGDMGVFFEGISRAMLPSAGEKPLPGTFFFDEDRLGRVRSDILDAINLDVCMRMYEDLERIAKLNSPPAFASVMSDDHEFNFNTPPSSSRPSSVTLSSADSASSSPRSSMVLPLYLNSETNEAKTRARNLRDSLVALLQQAPHDQHYHEKWRSMAPSMALQIFRFTNAPMDMLVPFEEKLLENVCRISSPIYKEMEEAYRIRLLNELAMRVRYFKALSGVCLFSIATGNRVPTSSRSLDAGRDRDLDAAIRMGQQEGGIEDIATRIAHVGVVHWRIWARMAYVDDDDMSMD</sequence>
<evidence type="ECO:0000256" key="1">
    <source>
        <dbReference type="ARBA" id="ARBA00010954"/>
    </source>
</evidence>
<dbReference type="GO" id="GO:0010737">
    <property type="term" value="P:protein kinase A signaling"/>
    <property type="evidence" value="ECO:0007669"/>
    <property type="project" value="TreeGrafter"/>
</dbReference>
<protein>
    <submittedName>
        <fullName evidence="3">Protein SOK1</fullName>
    </submittedName>
</protein>
<feature type="compositionally biased region" description="Polar residues" evidence="2">
    <location>
        <begin position="158"/>
        <end position="170"/>
    </location>
</feature>
<dbReference type="PANTHER" id="PTHR12832">
    <property type="entry name" value="TESTIS-SPECIFIC PROTEIN PBS13 T-COMPLEX 11"/>
    <property type="match status" value="1"/>
</dbReference>
<comment type="similarity">
    <text evidence="1">Belongs to the TCP11 family.</text>
</comment>
<dbReference type="EMBL" id="JAELUR010000003">
    <property type="protein sequence ID" value="KAG7434097.1"/>
    <property type="molecule type" value="Genomic_DNA"/>
</dbReference>